<name>A0ACB5TP49_CANBO</name>
<dbReference type="EMBL" id="BSXV01001178">
    <property type="protein sequence ID" value="GME92035.1"/>
    <property type="molecule type" value="Genomic_DNA"/>
</dbReference>
<keyword evidence="2" id="KW-1185">Reference proteome</keyword>
<gene>
    <name evidence="1" type="ORF">Cboi01_000256000</name>
</gene>
<reference evidence="1" key="1">
    <citation type="submission" date="2023-04" db="EMBL/GenBank/DDBJ databases">
        <title>Candida boidinii NBRC 1967.</title>
        <authorList>
            <person name="Ichikawa N."/>
            <person name="Sato H."/>
            <person name="Tonouchi N."/>
        </authorList>
    </citation>
    <scope>NUCLEOTIDE SEQUENCE</scope>
    <source>
        <strain evidence="1">NBRC 1967</strain>
    </source>
</reference>
<accession>A0ACB5TP49</accession>
<evidence type="ECO:0000313" key="2">
    <source>
        <dbReference type="Proteomes" id="UP001165101"/>
    </source>
</evidence>
<proteinExistence type="predicted"/>
<comment type="caution">
    <text evidence="1">The sequence shown here is derived from an EMBL/GenBank/DDBJ whole genome shotgun (WGS) entry which is preliminary data.</text>
</comment>
<evidence type="ECO:0000313" key="1">
    <source>
        <dbReference type="EMBL" id="GME92035.1"/>
    </source>
</evidence>
<dbReference type="Proteomes" id="UP001165101">
    <property type="component" value="Unassembled WGS sequence"/>
</dbReference>
<organism evidence="1 2">
    <name type="scientific">Candida boidinii</name>
    <name type="common">Yeast</name>
    <dbReference type="NCBI Taxonomy" id="5477"/>
    <lineage>
        <taxon>Eukaryota</taxon>
        <taxon>Fungi</taxon>
        <taxon>Dikarya</taxon>
        <taxon>Ascomycota</taxon>
        <taxon>Saccharomycotina</taxon>
        <taxon>Pichiomycetes</taxon>
        <taxon>Pichiales</taxon>
        <taxon>Pichiaceae</taxon>
        <taxon>Ogataea</taxon>
        <taxon>Ogataea/Candida clade</taxon>
    </lineage>
</organism>
<protein>
    <submittedName>
        <fullName evidence="1">Unnamed protein product</fullName>
    </submittedName>
</protein>
<sequence length="504" mass="58806">MSELQDSDNFELIVDKLIEIESNNQITSNSINSLNLPKINNIFNIDLNNNNNNSNNSNNKEFLKDKQIFEGSGGEIFKVKFNSNLKLNNLFNNDLNLINKISNDSNKIFIIKKFKNNYIKNFNKNYYKNSVKEFLLMNKCYKKSNYICPAILLLKHYDGDGDNEDNENINNLTLSIVTPYYKNGDLLGLLTKVRKLKLNFKQEHKDLIFLKILQGVKFLHLKNIVHRDLKPENILIDNNGEIKISDFGYAIDLNLINNNNDENENLIIDLFKSDSNYGYDENNNSNSNSNSNSKEISTDEDKIDKLKQEISNDKNFYLGTTSYKAPELFKYDIKILNNQNTLNEFIEDFNKELKNKNFKALDIWSLGIFYFIMSLFNKPWLSSNIKFDKDYTDYIKLYKNFEIDKINDNFKINKIISTNFTSSLKDFNKLSNDSKLIILKMLNPEPNLRLNIKEIINSDWLMTTKINHEESISNKLKKLSINNNNNSNNSQPVKDEELLKLLNC</sequence>